<accession>A0A8E2IBC8</accession>
<reference evidence="3 4" key="1">
    <citation type="submission" date="2017-01" db="EMBL/GenBank/DDBJ databases">
        <title>Draft genome sequence of Bacillus oleronius.</title>
        <authorList>
            <person name="Allam M."/>
        </authorList>
    </citation>
    <scope>NUCLEOTIDE SEQUENCE [LARGE SCALE GENOMIC DNA]</scope>
    <source>
        <strain evidence="3 4">DSM 9356</strain>
    </source>
</reference>
<organism evidence="3 4">
    <name type="scientific">Heyndrickxia oleronia</name>
    <dbReference type="NCBI Taxonomy" id="38875"/>
    <lineage>
        <taxon>Bacteria</taxon>
        <taxon>Bacillati</taxon>
        <taxon>Bacillota</taxon>
        <taxon>Bacilli</taxon>
        <taxon>Bacillales</taxon>
        <taxon>Bacillaceae</taxon>
        <taxon>Heyndrickxia</taxon>
    </lineage>
</organism>
<keyword evidence="2" id="KW-0732">Signal</keyword>
<dbReference type="PROSITE" id="PS51257">
    <property type="entry name" value="PROKAR_LIPOPROTEIN"/>
    <property type="match status" value="1"/>
</dbReference>
<comment type="caution">
    <text evidence="3">The sequence shown here is derived from an EMBL/GenBank/DDBJ whole genome shotgun (WGS) entry which is preliminary data.</text>
</comment>
<evidence type="ECO:0000313" key="4">
    <source>
        <dbReference type="Proteomes" id="UP000189761"/>
    </source>
</evidence>
<evidence type="ECO:0000256" key="2">
    <source>
        <dbReference type="SAM" id="SignalP"/>
    </source>
</evidence>
<feature type="chain" id="PRO_5039532136" evidence="2">
    <location>
        <begin position="28"/>
        <end position="239"/>
    </location>
</feature>
<name>A0A8E2IBC8_9BACI</name>
<feature type="region of interest" description="Disordered" evidence="1">
    <location>
        <begin position="27"/>
        <end position="53"/>
    </location>
</feature>
<keyword evidence="4" id="KW-1185">Reference proteome</keyword>
<dbReference type="RefSeq" id="WP_058002817.1">
    <property type="nucleotide sequence ID" value="NZ_CP065424.1"/>
</dbReference>
<evidence type="ECO:0000256" key="1">
    <source>
        <dbReference type="SAM" id="MobiDB-lite"/>
    </source>
</evidence>
<dbReference type="Proteomes" id="UP000189761">
    <property type="component" value="Unassembled WGS sequence"/>
</dbReference>
<sequence length="239" mass="26059">MKQTWSKWMVPMIGVLLVLAACTSQQGANNRQGVTNTDQPRNVSTNHDNYRNENVSTKLNQNVNEIPSVDRTKKLSTNENGNITNGLGSNVYSLIGSSGLHDGGISSHLESRLSGAGIPGVKVFVLDDTVILARAKHETTSNQYDDMQNQVLSGTHGESGTGKKRGINNKENYSDDNLDKAKKMMTDAFNGHVQILTITNTGAPALIDKIKANIQSDQPSYDKLTNDIQTLIKMTKEKS</sequence>
<dbReference type="EMBL" id="MTLA01000036">
    <property type="protein sequence ID" value="OOP69762.1"/>
    <property type="molecule type" value="Genomic_DNA"/>
</dbReference>
<feature type="signal peptide" evidence="2">
    <location>
        <begin position="1"/>
        <end position="27"/>
    </location>
</feature>
<evidence type="ECO:0000313" key="3">
    <source>
        <dbReference type="EMBL" id="OOP69762.1"/>
    </source>
</evidence>
<dbReference type="AlphaFoldDB" id="A0A8E2IBC8"/>
<protein>
    <submittedName>
        <fullName evidence="3">Uncharacterized protein</fullName>
    </submittedName>
</protein>
<feature type="region of interest" description="Disordered" evidence="1">
    <location>
        <begin position="150"/>
        <end position="175"/>
    </location>
</feature>
<proteinExistence type="predicted"/>
<gene>
    <name evidence="3" type="ORF">BWZ43_03320</name>
</gene>